<dbReference type="AlphaFoldDB" id="A0A0D9ZZL0"/>
<evidence type="ECO:0000313" key="2">
    <source>
        <dbReference type="EnsemblPlants" id="OGLUM05G18620.1"/>
    </source>
</evidence>
<reference evidence="2" key="1">
    <citation type="submission" date="2015-04" db="UniProtKB">
        <authorList>
            <consortium name="EnsemblPlants"/>
        </authorList>
    </citation>
    <scope>IDENTIFICATION</scope>
</reference>
<accession>A0A0D9ZZL0</accession>
<evidence type="ECO:0000313" key="3">
    <source>
        <dbReference type="Proteomes" id="UP000026961"/>
    </source>
</evidence>
<dbReference type="Gramene" id="OGLUM05G18620.1">
    <property type="protein sequence ID" value="OGLUM05G18620.1"/>
    <property type="gene ID" value="OGLUM05G18620"/>
</dbReference>
<reference evidence="2" key="2">
    <citation type="submission" date="2018-05" db="EMBL/GenBank/DDBJ databases">
        <title>OgluRS3 (Oryza glumaepatula Reference Sequence Version 3).</title>
        <authorList>
            <person name="Zhang J."/>
            <person name="Kudrna D."/>
            <person name="Lee S."/>
            <person name="Talag J."/>
            <person name="Welchert J."/>
            <person name="Wing R.A."/>
        </authorList>
    </citation>
    <scope>NUCLEOTIDE SEQUENCE [LARGE SCALE GENOMIC DNA]</scope>
</reference>
<keyword evidence="3" id="KW-1185">Reference proteome</keyword>
<feature type="compositionally biased region" description="Low complexity" evidence="1">
    <location>
        <begin position="88"/>
        <end position="103"/>
    </location>
</feature>
<feature type="compositionally biased region" description="Low complexity" evidence="1">
    <location>
        <begin position="49"/>
        <end position="64"/>
    </location>
</feature>
<feature type="region of interest" description="Disordered" evidence="1">
    <location>
        <begin position="1"/>
        <end position="111"/>
    </location>
</feature>
<organism evidence="2">
    <name type="scientific">Oryza glumipatula</name>
    <dbReference type="NCBI Taxonomy" id="40148"/>
    <lineage>
        <taxon>Eukaryota</taxon>
        <taxon>Viridiplantae</taxon>
        <taxon>Streptophyta</taxon>
        <taxon>Embryophyta</taxon>
        <taxon>Tracheophyta</taxon>
        <taxon>Spermatophyta</taxon>
        <taxon>Magnoliopsida</taxon>
        <taxon>Liliopsida</taxon>
        <taxon>Poales</taxon>
        <taxon>Poaceae</taxon>
        <taxon>BOP clade</taxon>
        <taxon>Oryzoideae</taxon>
        <taxon>Oryzeae</taxon>
        <taxon>Oryzinae</taxon>
        <taxon>Oryza</taxon>
    </lineage>
</organism>
<proteinExistence type="predicted"/>
<dbReference type="HOGENOM" id="CLU_1263266_0_0_1"/>
<protein>
    <submittedName>
        <fullName evidence="2">Uncharacterized protein</fullName>
    </submittedName>
</protein>
<dbReference type="Proteomes" id="UP000026961">
    <property type="component" value="Chromosome 5"/>
</dbReference>
<dbReference type="EnsemblPlants" id="OGLUM05G18620.1">
    <property type="protein sequence ID" value="OGLUM05G18620.1"/>
    <property type="gene ID" value="OGLUM05G18620"/>
</dbReference>
<feature type="compositionally biased region" description="Low complexity" evidence="1">
    <location>
        <begin position="12"/>
        <end position="30"/>
    </location>
</feature>
<name>A0A0D9ZZL0_9ORYZ</name>
<evidence type="ECO:0000256" key="1">
    <source>
        <dbReference type="SAM" id="MobiDB-lite"/>
    </source>
</evidence>
<sequence>MPMAVGPRLAMQLPSTILTPPPTTQQKQQGIGFGGGRGRGWSWSATRGSLSLPPAALAPSADADTVLPPRHHRQADANAGEREEAAPSTTRRTTSSRRSVTRGSRGRRWPWTRLARTGAPWRARRRRAGPAAPGCSPATPSLPHRWLLLSSRWVVPLASSPPPPQALTAARSPAPAQVVSSGGFTFPVAIGAAKVVSTIGDELLRESLEICTQLIHVHT</sequence>